<protein>
    <recommendedName>
        <fullName evidence="1">Uroporphyrinogen decarboxylase (URO-D) domain-containing protein</fullName>
    </recommendedName>
</protein>
<dbReference type="HOGENOM" id="CLU_059388_0_0_9"/>
<feature type="domain" description="Uroporphyrinogen decarboxylase (URO-D)" evidence="1">
    <location>
        <begin position="191"/>
        <end position="382"/>
    </location>
</feature>
<gene>
    <name evidence="2" type="ordered locus">Dhaf_1836</name>
</gene>
<accession>B8FQI8</accession>
<dbReference type="Proteomes" id="UP000007726">
    <property type="component" value="Chromosome"/>
</dbReference>
<dbReference type="GO" id="GO:0006779">
    <property type="term" value="P:porphyrin-containing compound biosynthetic process"/>
    <property type="evidence" value="ECO:0007669"/>
    <property type="project" value="InterPro"/>
</dbReference>
<organism evidence="2 3">
    <name type="scientific">Desulfitobacterium hafniense (strain DSM 10664 / DCB-2)</name>
    <dbReference type="NCBI Taxonomy" id="272564"/>
    <lineage>
        <taxon>Bacteria</taxon>
        <taxon>Bacillati</taxon>
        <taxon>Bacillota</taxon>
        <taxon>Clostridia</taxon>
        <taxon>Eubacteriales</taxon>
        <taxon>Desulfitobacteriaceae</taxon>
        <taxon>Desulfitobacterium</taxon>
    </lineage>
</organism>
<dbReference type="Pfam" id="PF01208">
    <property type="entry name" value="URO-D"/>
    <property type="match status" value="1"/>
</dbReference>
<dbReference type="KEGG" id="dhd:Dhaf_1836"/>
<dbReference type="RefSeq" id="WP_015943692.1">
    <property type="nucleotide sequence ID" value="NC_011830.1"/>
</dbReference>
<dbReference type="AlphaFoldDB" id="B8FQI8"/>
<proteinExistence type="predicted"/>
<dbReference type="InterPro" id="IPR000257">
    <property type="entry name" value="Uroporphyrinogen_deCOase"/>
</dbReference>
<evidence type="ECO:0000313" key="2">
    <source>
        <dbReference type="EMBL" id="ACL19878.1"/>
    </source>
</evidence>
<evidence type="ECO:0000313" key="3">
    <source>
        <dbReference type="Proteomes" id="UP000007726"/>
    </source>
</evidence>
<evidence type="ECO:0000259" key="1">
    <source>
        <dbReference type="Pfam" id="PF01208"/>
    </source>
</evidence>
<dbReference type="CDD" id="cd03308">
    <property type="entry name" value="CmuA_CmuC_like"/>
    <property type="match status" value="1"/>
</dbReference>
<name>B8FQI8_DESHD</name>
<dbReference type="InterPro" id="IPR038071">
    <property type="entry name" value="UROD/MetE-like_sf"/>
</dbReference>
<reference evidence="2 3" key="1">
    <citation type="journal article" date="2012" name="BMC Microbiol.">
        <title>Genome sequence of Desulfitobacterium hafniense DCB-2, a Gram-positive anaerobe capable of dehalogenation and metal reduction.</title>
        <authorList>
            <person name="Kim S.H."/>
            <person name="Harzman C."/>
            <person name="Davis J.K."/>
            <person name="Hutcheson R."/>
            <person name="Broderick J.B."/>
            <person name="Marsh T.L."/>
            <person name="Tiedje J.M."/>
        </authorList>
    </citation>
    <scope>NUCLEOTIDE SEQUENCE [LARGE SCALE GENOMIC DNA]</scope>
    <source>
        <strain evidence="3">DSM 10664 / DCB-2</strain>
    </source>
</reference>
<dbReference type="Gene3D" id="3.20.20.210">
    <property type="match status" value="1"/>
</dbReference>
<dbReference type="GO" id="GO:0004853">
    <property type="term" value="F:uroporphyrinogen decarboxylase activity"/>
    <property type="evidence" value="ECO:0007669"/>
    <property type="project" value="InterPro"/>
</dbReference>
<dbReference type="SUPFAM" id="SSF51726">
    <property type="entry name" value="UROD/MetE-like"/>
    <property type="match status" value="1"/>
</dbReference>
<sequence>MSEKLNLYEERVRRVNDAIELREPDRVPVLSQIDNWALSYYGITLENALKDVEQEYQAYSKPFTDFSFDGAIFGGVTFPLNFVYSLGGGIYNNKMDTIQIATGHAELMGADEYDLLIADPIKFIRDTLLPRKHKIFQEGTVQEKFSKYAQAVGAFMQYVQTRGMLSERYKQEHGFPVFNNGACSCMATDAIMNYLRDFKGIMQDIKRCPEKVAEASDVLVDLMIKKTFGTAPQPADDRYVQLFLHLPQFIRAREFEKVYWPSFKKYVDAVTGRGHKIVILFEKNWEHLYEYIQDLPKGKILGFFEEDDLRKAKRALGKTMCIAGGLKTNDLGYGTREHCLDVVKGLIDDLAPGGGFILTTDKGLMSPNDAKPENLRAVTEFALQYGSY</sequence>
<dbReference type="EMBL" id="CP001336">
    <property type="protein sequence ID" value="ACL19878.1"/>
    <property type="molecule type" value="Genomic_DNA"/>
</dbReference>